<dbReference type="InterPro" id="IPR011059">
    <property type="entry name" value="Metal-dep_hydrolase_composite"/>
</dbReference>
<evidence type="ECO:0000313" key="3">
    <source>
        <dbReference type="EMBL" id="BBD79523.1"/>
    </source>
</evidence>
<dbReference type="SUPFAM" id="SSF51338">
    <property type="entry name" value="Composite domain of metallo-dependent hydrolases"/>
    <property type="match status" value="1"/>
</dbReference>
<feature type="domain" description="Amidohydrolase 3" evidence="2">
    <location>
        <begin position="78"/>
        <end position="559"/>
    </location>
</feature>
<dbReference type="PANTHER" id="PTHR22642">
    <property type="entry name" value="IMIDAZOLONEPROPIONASE"/>
    <property type="match status" value="1"/>
</dbReference>
<dbReference type="Gene3D" id="3.20.20.140">
    <property type="entry name" value="Metal-dependent hydrolases"/>
    <property type="match status" value="1"/>
</dbReference>
<feature type="chain" id="PRO_5016377772" evidence="1">
    <location>
        <begin position="29"/>
        <end position="570"/>
    </location>
</feature>
<dbReference type="Gene3D" id="3.10.310.70">
    <property type="match status" value="1"/>
</dbReference>
<dbReference type="GO" id="GO:0016810">
    <property type="term" value="F:hydrolase activity, acting on carbon-nitrogen (but not peptide) bonds"/>
    <property type="evidence" value="ECO:0007669"/>
    <property type="project" value="InterPro"/>
</dbReference>
<dbReference type="SUPFAM" id="SSF51556">
    <property type="entry name" value="Metallo-dependent hydrolases"/>
    <property type="match status" value="1"/>
</dbReference>
<dbReference type="KEGG" id="rbd:ALSL_0858"/>
<sequence>MTCIAYSPMRRTALLALLSIFLAAPALAERLFVHHVNGYTLDGQGRLRRFDALLVDAAGKVIATGSEAALAPRAGQARVIDGHGRTLLPGLIDAHGHVLGLGLARTEVDLGATHSLAEAQARVKRYAAEHPQAPWILGGGWNQENWRLGRFPTAQELDAAVADRPVWLSRIDGHAGWANGAAMRAAGIDRHTPDPAGGHIERDAQGNPTGVFVDAATALIAAKVPAPTPAQLAAALDSALAELASVGLTGVGDAGIDLATYRLYRQYADAGRLSVRIDAMIHGTGADFDAIAADGPLVGYADDRLNVRTVKLFADGALGSRGAALLEPYADDPGNRGLLFIAPADLVAMMGKAFDRGYQVAVHAIGDRANREVLDAYAAAYRTHPQASALRNRIEHAQIVTAADRPRFVDLGLIASMQPTHATSDMHMAELRLGPARLAEAYAWRSFLQQGTRIAGGSDFPVESPNPFFGLHAAVTRQDHQGQPPGGWLPEQRMTLVEALRAFTLDAAYAAHDEAVRGTLEPGKWADFILVDRDLFAIPASALWQTRVLETWLGGRRVYAAPADTQTPAH</sequence>
<reference evidence="4" key="2">
    <citation type="submission" date="2018-06" db="EMBL/GenBank/DDBJ databases">
        <title>Genome sequence of Rhodanobacteraceae bacterium strain Dysh456.</title>
        <authorList>
            <person name="Fukui M."/>
        </authorList>
    </citation>
    <scope>NUCLEOTIDE SEQUENCE [LARGE SCALE GENOMIC DNA]</scope>
    <source>
        <strain evidence="4">Dysh456</strain>
    </source>
</reference>
<keyword evidence="1" id="KW-0732">Signal</keyword>
<protein>
    <submittedName>
        <fullName evidence="3">Exoenzymes regulatory protein AepA</fullName>
    </submittedName>
</protein>
<dbReference type="Gene3D" id="2.30.40.10">
    <property type="entry name" value="Urease, subunit C, domain 1"/>
    <property type="match status" value="1"/>
</dbReference>
<feature type="signal peptide" evidence="1">
    <location>
        <begin position="1"/>
        <end position="28"/>
    </location>
</feature>
<dbReference type="InterPro" id="IPR013108">
    <property type="entry name" value="Amidohydro_3"/>
</dbReference>
<dbReference type="Pfam" id="PF07969">
    <property type="entry name" value="Amidohydro_3"/>
    <property type="match status" value="1"/>
</dbReference>
<reference evidence="4" key="1">
    <citation type="submission" date="2018-04" db="EMBL/GenBank/DDBJ databases">
        <authorList>
            <person name="Watanabe M."/>
            <person name="Kojima H."/>
        </authorList>
    </citation>
    <scope>NUCLEOTIDE SEQUENCE [LARGE SCALE GENOMIC DNA]</scope>
    <source>
        <strain evidence="4">Dysh456</strain>
    </source>
</reference>
<accession>A0A2Z6E3A6</accession>
<dbReference type="Proteomes" id="UP000270530">
    <property type="component" value="Chromosome"/>
</dbReference>
<dbReference type="CDD" id="cd01300">
    <property type="entry name" value="YtcJ_like"/>
    <property type="match status" value="1"/>
</dbReference>
<dbReference type="InterPro" id="IPR032466">
    <property type="entry name" value="Metal_Hydrolase"/>
</dbReference>
<dbReference type="AlphaFoldDB" id="A0A2Z6E3A6"/>
<evidence type="ECO:0000259" key="2">
    <source>
        <dbReference type="Pfam" id="PF07969"/>
    </source>
</evidence>
<evidence type="ECO:0000313" key="4">
    <source>
        <dbReference type="Proteomes" id="UP000270530"/>
    </source>
</evidence>
<name>A0A2Z6E3A6_9GAMM</name>
<gene>
    <name evidence="3" type="ORF">ALSL_0858</name>
</gene>
<keyword evidence="4" id="KW-1185">Reference proteome</keyword>
<proteinExistence type="predicted"/>
<dbReference type="EMBL" id="AP018560">
    <property type="protein sequence ID" value="BBD79523.1"/>
    <property type="molecule type" value="Genomic_DNA"/>
</dbReference>
<dbReference type="PANTHER" id="PTHR22642:SF2">
    <property type="entry name" value="PROTEIN LONG AFTER FAR-RED 3"/>
    <property type="match status" value="1"/>
</dbReference>
<organism evidence="3 4">
    <name type="scientific">Aerosticca soli</name>
    <dbReference type="NCBI Taxonomy" id="2010829"/>
    <lineage>
        <taxon>Bacteria</taxon>
        <taxon>Pseudomonadati</taxon>
        <taxon>Pseudomonadota</taxon>
        <taxon>Gammaproteobacteria</taxon>
        <taxon>Lysobacterales</taxon>
        <taxon>Rhodanobacteraceae</taxon>
        <taxon>Aerosticca</taxon>
    </lineage>
</organism>
<dbReference type="InterPro" id="IPR033932">
    <property type="entry name" value="YtcJ-like"/>
</dbReference>
<evidence type="ECO:0000256" key="1">
    <source>
        <dbReference type="SAM" id="SignalP"/>
    </source>
</evidence>